<feature type="transmembrane region" description="Helical" evidence="8">
    <location>
        <begin position="72"/>
        <end position="90"/>
    </location>
</feature>
<comment type="subcellular location">
    <subcellularLocation>
        <location evidence="1">Cell membrane</location>
        <topology evidence="1">Multi-pass membrane protein</topology>
    </subcellularLocation>
</comment>
<dbReference type="AlphaFoldDB" id="A7NS44"/>
<dbReference type="InterPro" id="IPR000522">
    <property type="entry name" value="ABC_transptr_permease_BtuC"/>
</dbReference>
<dbReference type="EMBL" id="CP000804">
    <property type="protein sequence ID" value="ABU60390.1"/>
    <property type="molecule type" value="Genomic_DNA"/>
</dbReference>
<evidence type="ECO:0000256" key="5">
    <source>
        <dbReference type="ARBA" id="ARBA00022692"/>
    </source>
</evidence>
<dbReference type="Pfam" id="PF01032">
    <property type="entry name" value="FecCD"/>
    <property type="match status" value="1"/>
</dbReference>
<evidence type="ECO:0000313" key="10">
    <source>
        <dbReference type="Proteomes" id="UP000000263"/>
    </source>
</evidence>
<dbReference type="InterPro" id="IPR037294">
    <property type="entry name" value="ABC_BtuC-like"/>
</dbReference>
<feature type="transmembrane region" description="Helical" evidence="8">
    <location>
        <begin position="16"/>
        <end position="40"/>
    </location>
</feature>
<sequence>MEQIIRWPSSASRKGFIWFGALGGVLLCVLFAMSLTFGIVMLTPDRLLTVVFAPSADPIATAILFNIRLPRVLLGCCAGALAALAALTLGRIADDEEAHDPGWSGVMSLSALGAAVALTVAGSAQWSVPGALLGSGIGVAAFIAVQRRLQRTWQRRVARLSIAVVAPALAFGLLISDVRIATWVRWCLGSLEQRDWQTWSSVWVLLLVAAPVGAVSAAKPGLPWMRYAGATLTVATVVVAVGALGWIGQVAARWAGAVASSGAQRMIAAGLLGAVLLVGLDLAVRGAMALSPSLGLVSEVPIGALLVMLSIVSFLIAHIHRRRRDV</sequence>
<evidence type="ECO:0000256" key="7">
    <source>
        <dbReference type="ARBA" id="ARBA00023136"/>
    </source>
</evidence>
<keyword evidence="3" id="KW-0813">Transport</keyword>
<comment type="similarity">
    <text evidence="2">Belongs to the binding-protein-dependent transport system permease family. FecCD subfamily.</text>
</comment>
<evidence type="ECO:0000256" key="1">
    <source>
        <dbReference type="ARBA" id="ARBA00004651"/>
    </source>
</evidence>
<keyword evidence="10" id="KW-1185">Reference proteome</keyword>
<dbReference type="PANTHER" id="PTHR30472:SF25">
    <property type="entry name" value="ABC TRANSPORTER PERMEASE PROTEIN MJ0876-RELATED"/>
    <property type="match status" value="1"/>
</dbReference>
<dbReference type="GO" id="GO:0005886">
    <property type="term" value="C:plasma membrane"/>
    <property type="evidence" value="ECO:0007669"/>
    <property type="project" value="UniProtKB-SubCell"/>
</dbReference>
<dbReference type="RefSeq" id="WP_012122811.1">
    <property type="nucleotide sequence ID" value="NC_009767.1"/>
</dbReference>
<dbReference type="KEGG" id="rca:Rcas_4366"/>
<keyword evidence="6 8" id="KW-1133">Transmembrane helix</keyword>
<evidence type="ECO:0000256" key="2">
    <source>
        <dbReference type="ARBA" id="ARBA00007935"/>
    </source>
</evidence>
<evidence type="ECO:0000256" key="8">
    <source>
        <dbReference type="SAM" id="Phobius"/>
    </source>
</evidence>
<dbReference type="SUPFAM" id="SSF81345">
    <property type="entry name" value="ABC transporter involved in vitamin B12 uptake, BtuC"/>
    <property type="match status" value="1"/>
</dbReference>
<dbReference type="STRING" id="383372.Rcas_4366"/>
<dbReference type="Proteomes" id="UP000000263">
    <property type="component" value="Chromosome"/>
</dbReference>
<protein>
    <submittedName>
        <fullName evidence="9">Transport system permease protein</fullName>
    </submittedName>
</protein>
<reference evidence="9 10" key="1">
    <citation type="submission" date="2007-08" db="EMBL/GenBank/DDBJ databases">
        <title>Complete sequence of Roseiflexus castenholzii DSM 13941.</title>
        <authorList>
            <consortium name="US DOE Joint Genome Institute"/>
            <person name="Copeland A."/>
            <person name="Lucas S."/>
            <person name="Lapidus A."/>
            <person name="Barry K."/>
            <person name="Glavina del Rio T."/>
            <person name="Dalin E."/>
            <person name="Tice H."/>
            <person name="Pitluck S."/>
            <person name="Thompson L.S."/>
            <person name="Brettin T."/>
            <person name="Bruce D."/>
            <person name="Detter J.C."/>
            <person name="Han C."/>
            <person name="Tapia R."/>
            <person name="Schmutz J."/>
            <person name="Larimer F."/>
            <person name="Land M."/>
            <person name="Hauser L."/>
            <person name="Kyrpides N."/>
            <person name="Mikhailova N."/>
            <person name="Bryant D.A."/>
            <person name="Hanada S."/>
            <person name="Tsukatani Y."/>
            <person name="Richardson P."/>
        </authorList>
    </citation>
    <scope>NUCLEOTIDE SEQUENCE [LARGE SCALE GENOMIC DNA]</scope>
    <source>
        <strain evidence="10">DSM 13941 / HLO8</strain>
    </source>
</reference>
<evidence type="ECO:0000256" key="4">
    <source>
        <dbReference type="ARBA" id="ARBA00022475"/>
    </source>
</evidence>
<dbReference type="GO" id="GO:0022857">
    <property type="term" value="F:transmembrane transporter activity"/>
    <property type="evidence" value="ECO:0007669"/>
    <property type="project" value="InterPro"/>
</dbReference>
<evidence type="ECO:0000256" key="3">
    <source>
        <dbReference type="ARBA" id="ARBA00022448"/>
    </source>
</evidence>
<accession>A7NS44</accession>
<dbReference type="eggNOG" id="COG0609">
    <property type="taxonomic scope" value="Bacteria"/>
</dbReference>
<feature type="transmembrane region" description="Helical" evidence="8">
    <location>
        <begin position="227"/>
        <end position="247"/>
    </location>
</feature>
<name>A7NS44_ROSCS</name>
<organism evidence="9 10">
    <name type="scientific">Roseiflexus castenholzii (strain DSM 13941 / HLO8)</name>
    <dbReference type="NCBI Taxonomy" id="383372"/>
    <lineage>
        <taxon>Bacteria</taxon>
        <taxon>Bacillati</taxon>
        <taxon>Chloroflexota</taxon>
        <taxon>Chloroflexia</taxon>
        <taxon>Chloroflexales</taxon>
        <taxon>Roseiflexineae</taxon>
        <taxon>Roseiflexaceae</taxon>
        <taxon>Roseiflexus</taxon>
    </lineage>
</organism>
<evidence type="ECO:0000313" key="9">
    <source>
        <dbReference type="EMBL" id="ABU60390.1"/>
    </source>
</evidence>
<keyword evidence="4" id="KW-1003">Cell membrane</keyword>
<gene>
    <name evidence="9" type="ordered locus">Rcas_4366</name>
</gene>
<proteinExistence type="inferred from homology"/>
<dbReference type="Gene3D" id="1.10.3470.10">
    <property type="entry name" value="ABC transporter involved in vitamin B12 uptake, BtuC"/>
    <property type="match status" value="1"/>
</dbReference>
<feature type="transmembrane region" description="Helical" evidence="8">
    <location>
        <begin position="296"/>
        <end position="319"/>
    </location>
</feature>
<dbReference type="PANTHER" id="PTHR30472">
    <property type="entry name" value="FERRIC ENTEROBACTIN TRANSPORT SYSTEM PERMEASE PROTEIN"/>
    <property type="match status" value="1"/>
</dbReference>
<feature type="transmembrane region" description="Helical" evidence="8">
    <location>
        <begin position="126"/>
        <end position="145"/>
    </location>
</feature>
<feature type="transmembrane region" description="Helical" evidence="8">
    <location>
        <begin position="267"/>
        <end position="284"/>
    </location>
</feature>
<feature type="transmembrane region" description="Helical" evidence="8">
    <location>
        <begin position="157"/>
        <end position="176"/>
    </location>
</feature>
<feature type="transmembrane region" description="Helical" evidence="8">
    <location>
        <begin position="102"/>
        <end position="120"/>
    </location>
</feature>
<keyword evidence="7 8" id="KW-0472">Membrane</keyword>
<evidence type="ECO:0000256" key="6">
    <source>
        <dbReference type="ARBA" id="ARBA00022989"/>
    </source>
</evidence>
<keyword evidence="5 8" id="KW-0812">Transmembrane</keyword>
<dbReference type="HOGENOM" id="CLU_013016_1_1_0"/>